<dbReference type="GO" id="GO:0008137">
    <property type="term" value="F:NADH dehydrogenase (ubiquinone) activity"/>
    <property type="evidence" value="ECO:0007669"/>
    <property type="project" value="UniProtKB-UniRule"/>
</dbReference>
<sequence length="426" mass="47153">MARKFFDWYSWGITLFALLGLSVCLCCFGNSSCWDLSGVNVVICGDYLCFDFIGGFLSLLSVLLGFSIFCMWNVLSVRSFVFVLISVLFSVLSFLCSHALLFWVCYELSILFLLFLLISESPYSERYMAAWYLVGYVVLTSLPMLLSILYLSVIGGSYVMASWSLGGDSVVVLLLLGVLFVTKVPVPPFHVWLPIVHAEAESVVSVCLSGYIMKLGLLGVCRFCSNILPLGLFCETYIVFSFSMSLIFFLCACRELDGKRWLAFLSLSHILVAVVCLSCSSFVGSGLSFFYSLAHGLSAGLVFILLWWCYEVCGSRNWLLIKAVMGGSLFNRLIVCLSLCSAASLPPTVQFFCEVFVLFEVGKFSACVFGVFCLYLFVSSLVPFFLLGSLVTRHSSVSLLEVTSFDCLIMGMLFIGLFSVLLFALV</sequence>
<dbReference type="InterPro" id="IPR003918">
    <property type="entry name" value="NADH_UbQ_OxRdtase"/>
</dbReference>
<dbReference type="AlphaFoldDB" id="A0A0F6PKI2"/>
<evidence type="ECO:0000256" key="5">
    <source>
        <dbReference type="ARBA" id="ARBA00022448"/>
    </source>
</evidence>
<evidence type="ECO:0000259" key="17">
    <source>
        <dbReference type="Pfam" id="PF00361"/>
    </source>
</evidence>
<dbReference type="InterPro" id="IPR001750">
    <property type="entry name" value="ND/Mrp_TM"/>
</dbReference>
<keyword evidence="10 16" id="KW-1133">Transmembrane helix</keyword>
<protein>
    <recommendedName>
        <fullName evidence="4 16">NADH-ubiquinone oxidoreductase chain 4</fullName>
        <ecNumber evidence="3 16">7.1.1.2</ecNumber>
    </recommendedName>
</protein>
<evidence type="ECO:0000256" key="6">
    <source>
        <dbReference type="ARBA" id="ARBA00022660"/>
    </source>
</evidence>
<evidence type="ECO:0000256" key="1">
    <source>
        <dbReference type="ARBA" id="ARBA00004225"/>
    </source>
</evidence>
<keyword evidence="11 16" id="KW-0520">NAD</keyword>
<keyword evidence="7 16" id="KW-0812">Transmembrane</keyword>
<feature type="transmembrane region" description="Helical" evidence="16">
    <location>
        <begin position="53"/>
        <end position="72"/>
    </location>
</feature>
<comment type="function">
    <text evidence="16">Core subunit of the mitochondrial membrane respiratory chain NADH dehydrogenase (Complex I) which catalyzes electron transfer from NADH through the respiratory chain, using ubiquinone as an electron acceptor. Essential for the catalytic activity and assembly of complex I.</text>
</comment>
<keyword evidence="6 16" id="KW-0679">Respiratory chain</keyword>
<evidence type="ECO:0000256" key="2">
    <source>
        <dbReference type="ARBA" id="ARBA00009025"/>
    </source>
</evidence>
<feature type="transmembrane region" description="Helical" evidence="16">
    <location>
        <begin position="189"/>
        <end position="212"/>
    </location>
</feature>
<feature type="transmembrane region" description="Helical" evidence="16">
    <location>
        <begin position="101"/>
        <end position="118"/>
    </location>
</feature>
<dbReference type="GO" id="GO:0031966">
    <property type="term" value="C:mitochondrial membrane"/>
    <property type="evidence" value="ECO:0007669"/>
    <property type="project" value="UniProtKB-SubCell"/>
</dbReference>
<accession>A0A0F6PKI2</accession>
<dbReference type="GO" id="GO:0042773">
    <property type="term" value="P:ATP synthesis coupled electron transport"/>
    <property type="evidence" value="ECO:0007669"/>
    <property type="project" value="InterPro"/>
</dbReference>
<feature type="transmembrane region" description="Helical" evidence="16">
    <location>
        <begin position="160"/>
        <end position="182"/>
    </location>
</feature>
<evidence type="ECO:0000256" key="9">
    <source>
        <dbReference type="ARBA" id="ARBA00022982"/>
    </source>
</evidence>
<dbReference type="GO" id="GO:0015990">
    <property type="term" value="P:electron transport coupled proton transport"/>
    <property type="evidence" value="ECO:0007669"/>
    <property type="project" value="TreeGrafter"/>
</dbReference>
<feature type="transmembrane region" description="Helical" evidence="16">
    <location>
        <begin position="130"/>
        <end position="154"/>
    </location>
</feature>
<evidence type="ECO:0000256" key="3">
    <source>
        <dbReference type="ARBA" id="ARBA00012944"/>
    </source>
</evidence>
<dbReference type="PANTHER" id="PTHR43507">
    <property type="entry name" value="NADH-UBIQUINONE OXIDOREDUCTASE CHAIN 4"/>
    <property type="match status" value="1"/>
</dbReference>
<keyword evidence="14 16" id="KW-0472">Membrane</keyword>
<geneLocation type="mitochondrion" evidence="18"/>
<dbReference type="EMBL" id="KM923964">
    <property type="protein sequence ID" value="AJR27999.1"/>
    <property type="molecule type" value="Genomic_DNA"/>
</dbReference>
<dbReference type="GO" id="GO:0048039">
    <property type="term" value="F:ubiquinone binding"/>
    <property type="evidence" value="ECO:0007669"/>
    <property type="project" value="TreeGrafter"/>
</dbReference>
<evidence type="ECO:0000313" key="18">
    <source>
        <dbReference type="EMBL" id="AJR27999.1"/>
    </source>
</evidence>
<comment type="catalytic activity">
    <reaction evidence="15 16">
        <text>a ubiquinone + NADH + 5 H(+)(in) = a ubiquinol + NAD(+) + 4 H(+)(out)</text>
        <dbReference type="Rhea" id="RHEA:29091"/>
        <dbReference type="Rhea" id="RHEA-COMP:9565"/>
        <dbReference type="Rhea" id="RHEA-COMP:9566"/>
        <dbReference type="ChEBI" id="CHEBI:15378"/>
        <dbReference type="ChEBI" id="CHEBI:16389"/>
        <dbReference type="ChEBI" id="CHEBI:17976"/>
        <dbReference type="ChEBI" id="CHEBI:57540"/>
        <dbReference type="ChEBI" id="CHEBI:57945"/>
        <dbReference type="EC" id="7.1.1.2"/>
    </reaction>
</comment>
<keyword evidence="9 16" id="KW-0249">Electron transport</keyword>
<evidence type="ECO:0000256" key="11">
    <source>
        <dbReference type="ARBA" id="ARBA00023027"/>
    </source>
</evidence>
<dbReference type="Pfam" id="PF00361">
    <property type="entry name" value="Proton_antipo_M"/>
    <property type="match status" value="1"/>
</dbReference>
<evidence type="ECO:0000256" key="15">
    <source>
        <dbReference type="ARBA" id="ARBA00049551"/>
    </source>
</evidence>
<dbReference type="PRINTS" id="PR01437">
    <property type="entry name" value="NUOXDRDTASE4"/>
</dbReference>
<feature type="transmembrane region" description="Helical" evidence="16">
    <location>
        <begin position="289"/>
        <end position="308"/>
    </location>
</feature>
<keyword evidence="8" id="KW-1278">Translocase</keyword>
<evidence type="ECO:0000256" key="13">
    <source>
        <dbReference type="ARBA" id="ARBA00023128"/>
    </source>
</evidence>
<feature type="transmembrane region" description="Helical" evidence="16">
    <location>
        <begin position="227"/>
        <end position="250"/>
    </location>
</feature>
<gene>
    <name evidence="18" type="primary">ND4</name>
</gene>
<comment type="similarity">
    <text evidence="2 16">Belongs to the complex I subunit 4 family.</text>
</comment>
<feature type="transmembrane region" description="Helical" evidence="16">
    <location>
        <begin position="403"/>
        <end position="425"/>
    </location>
</feature>
<feature type="transmembrane region" description="Helical" evidence="16">
    <location>
        <begin position="262"/>
        <end position="283"/>
    </location>
</feature>
<dbReference type="RefSeq" id="YP_009138981.1">
    <property type="nucleotide sequence ID" value="NC_027082.1"/>
</dbReference>
<feature type="domain" description="NADH:quinone oxidoreductase/Mrp antiporter transmembrane" evidence="17">
    <location>
        <begin position="99"/>
        <end position="372"/>
    </location>
</feature>
<name>A0A0F6PKI2_CLICO</name>
<dbReference type="PANTHER" id="PTHR43507:SF20">
    <property type="entry name" value="NADH-UBIQUINONE OXIDOREDUCTASE CHAIN 4"/>
    <property type="match status" value="1"/>
</dbReference>
<keyword evidence="13 16" id="KW-0496">Mitochondrion</keyword>
<evidence type="ECO:0000256" key="4">
    <source>
        <dbReference type="ARBA" id="ARBA00021006"/>
    </source>
</evidence>
<keyword evidence="12 16" id="KW-0830">Ubiquinone</keyword>
<proteinExistence type="inferred from homology"/>
<evidence type="ECO:0000256" key="14">
    <source>
        <dbReference type="ARBA" id="ARBA00023136"/>
    </source>
</evidence>
<evidence type="ECO:0000256" key="16">
    <source>
        <dbReference type="RuleBase" id="RU003297"/>
    </source>
</evidence>
<reference evidence="18" key="1">
    <citation type="submission" date="2014-10" db="EMBL/GenBank/DDBJ databases">
        <title>Clinostomum complanatum mitochondrion.</title>
        <authorList>
            <person name="Chen L."/>
        </authorList>
    </citation>
    <scope>NUCLEOTIDE SEQUENCE</scope>
</reference>
<dbReference type="GO" id="GO:0003954">
    <property type="term" value="F:NADH dehydrogenase activity"/>
    <property type="evidence" value="ECO:0007669"/>
    <property type="project" value="TreeGrafter"/>
</dbReference>
<feature type="transmembrane region" description="Helical" evidence="16">
    <location>
        <begin position="79"/>
        <end position="95"/>
    </location>
</feature>
<evidence type="ECO:0000256" key="12">
    <source>
        <dbReference type="ARBA" id="ARBA00023075"/>
    </source>
</evidence>
<dbReference type="GeneID" id="24285762"/>
<evidence type="ECO:0000256" key="10">
    <source>
        <dbReference type="ARBA" id="ARBA00022989"/>
    </source>
</evidence>
<evidence type="ECO:0000256" key="8">
    <source>
        <dbReference type="ARBA" id="ARBA00022967"/>
    </source>
</evidence>
<dbReference type="EC" id="7.1.1.2" evidence="3 16"/>
<feature type="transmembrane region" description="Helical" evidence="16">
    <location>
        <begin position="369"/>
        <end position="391"/>
    </location>
</feature>
<dbReference type="CTD" id="4538"/>
<evidence type="ECO:0000256" key="7">
    <source>
        <dbReference type="ARBA" id="ARBA00022692"/>
    </source>
</evidence>
<keyword evidence="5 16" id="KW-0813">Transport</keyword>
<comment type="subcellular location">
    <subcellularLocation>
        <location evidence="1 16">Mitochondrion membrane</location>
        <topology evidence="1 16">Multi-pass membrane protein</topology>
    </subcellularLocation>
</comment>
<organism evidence="18">
    <name type="scientific">Clinostomum complanatum</name>
    <name type="common">Parasitic fluke</name>
    <dbReference type="NCBI Taxonomy" id="235145"/>
    <lineage>
        <taxon>Eukaryota</taxon>
        <taxon>Metazoa</taxon>
        <taxon>Spiralia</taxon>
        <taxon>Lophotrochozoa</taxon>
        <taxon>Platyhelminthes</taxon>
        <taxon>Trematoda</taxon>
        <taxon>Digenea</taxon>
        <taxon>Strigeidida</taxon>
        <taxon>Clinostomoidea</taxon>
        <taxon>Clinostomidae</taxon>
        <taxon>Clinostomum</taxon>
    </lineage>
</organism>